<dbReference type="PROSITE" id="PS00108">
    <property type="entry name" value="PROTEIN_KINASE_ST"/>
    <property type="match status" value="1"/>
</dbReference>
<dbReference type="InParanoid" id="A0A7M7K5M6"/>
<dbReference type="PANTHER" id="PTHR24351">
    <property type="entry name" value="RIBOSOMAL PROTEIN S6 KINASE"/>
    <property type="match status" value="1"/>
</dbReference>
<dbReference type="SUPFAM" id="SSF49562">
    <property type="entry name" value="C2 domain (Calcium/lipid-binding domain, CaLB)"/>
    <property type="match status" value="1"/>
</dbReference>
<dbReference type="GO" id="GO:0007165">
    <property type="term" value="P:signal transduction"/>
    <property type="evidence" value="ECO:0007669"/>
    <property type="project" value="InterPro"/>
</dbReference>
<evidence type="ECO:0000259" key="22">
    <source>
        <dbReference type="PROSITE" id="PS51860"/>
    </source>
</evidence>
<dbReference type="CDD" id="cd11622">
    <property type="entry name" value="HR1_PKN_1"/>
    <property type="match status" value="1"/>
</dbReference>
<dbReference type="AlphaFoldDB" id="A0A7M7K5M6"/>
<dbReference type="RefSeq" id="XP_022660890.1">
    <property type="nucleotide sequence ID" value="XM_022805155.1"/>
</dbReference>
<evidence type="ECO:0000256" key="19">
    <source>
        <dbReference type="SAM" id="MobiDB-lite"/>
    </source>
</evidence>
<dbReference type="EC" id="2.7.11.13" evidence="4"/>
<feature type="compositionally biased region" description="Low complexity" evidence="19">
    <location>
        <begin position="652"/>
        <end position="671"/>
    </location>
</feature>
<organism evidence="23 24">
    <name type="scientific">Varroa destructor</name>
    <name type="common">Honeybee mite</name>
    <dbReference type="NCBI Taxonomy" id="109461"/>
    <lineage>
        <taxon>Eukaryota</taxon>
        <taxon>Metazoa</taxon>
        <taxon>Ecdysozoa</taxon>
        <taxon>Arthropoda</taxon>
        <taxon>Chelicerata</taxon>
        <taxon>Arachnida</taxon>
        <taxon>Acari</taxon>
        <taxon>Parasitiformes</taxon>
        <taxon>Mesostigmata</taxon>
        <taxon>Gamasina</taxon>
        <taxon>Dermanyssoidea</taxon>
        <taxon>Varroidae</taxon>
        <taxon>Varroa</taxon>
    </lineage>
</organism>
<dbReference type="FunFam" id="1.10.510.10:FF:000038">
    <property type="entry name" value="serine/threonine-protein kinase N2 isoform X1"/>
    <property type="match status" value="1"/>
</dbReference>
<keyword evidence="13 17" id="KW-0175">Coiled coil</keyword>
<dbReference type="PROSITE" id="PS51285">
    <property type="entry name" value="AGC_KINASE_CTER"/>
    <property type="match status" value="1"/>
</dbReference>
<dbReference type="InterPro" id="IPR000961">
    <property type="entry name" value="AGC-kinase_C"/>
</dbReference>
<dbReference type="SUPFAM" id="SSF56112">
    <property type="entry name" value="Protein kinase-like (PK-like)"/>
    <property type="match status" value="1"/>
</dbReference>
<comment type="subcellular location">
    <subcellularLocation>
        <location evidence="2">Cytoplasm</location>
    </subcellularLocation>
    <subcellularLocation>
        <location evidence="1">Nucleus</location>
    </subcellularLocation>
</comment>
<keyword evidence="11" id="KW-0418">Kinase</keyword>
<dbReference type="RefSeq" id="XP_022660720.1">
    <property type="nucleotide sequence ID" value="XM_022804985.1"/>
</dbReference>
<comment type="catalytic activity">
    <reaction evidence="16">
        <text>L-seryl-[protein] + ATP = O-phospho-L-seryl-[protein] + ADP + H(+)</text>
        <dbReference type="Rhea" id="RHEA:17989"/>
        <dbReference type="Rhea" id="RHEA-COMP:9863"/>
        <dbReference type="Rhea" id="RHEA-COMP:11604"/>
        <dbReference type="ChEBI" id="CHEBI:15378"/>
        <dbReference type="ChEBI" id="CHEBI:29999"/>
        <dbReference type="ChEBI" id="CHEBI:30616"/>
        <dbReference type="ChEBI" id="CHEBI:83421"/>
        <dbReference type="ChEBI" id="CHEBI:456216"/>
        <dbReference type="EC" id="2.7.11.13"/>
    </reaction>
</comment>
<evidence type="ECO:0000256" key="3">
    <source>
        <dbReference type="ARBA" id="ARBA00005490"/>
    </source>
</evidence>
<dbReference type="Gene3D" id="1.10.287.160">
    <property type="entry name" value="HR1 repeat"/>
    <property type="match status" value="3"/>
</dbReference>
<dbReference type="RefSeq" id="XP_022660805.1">
    <property type="nucleotide sequence ID" value="XM_022805070.1"/>
</dbReference>
<dbReference type="GO" id="GO:0005634">
    <property type="term" value="C:nucleus"/>
    <property type="evidence" value="ECO:0007669"/>
    <property type="project" value="UniProtKB-SubCell"/>
</dbReference>
<keyword evidence="5" id="KW-0963">Cytoplasm</keyword>
<dbReference type="RefSeq" id="XP_022660630.1">
    <property type="nucleotide sequence ID" value="XM_022804895.1"/>
</dbReference>
<keyword evidence="24" id="KW-1185">Reference proteome</keyword>
<reference evidence="23" key="1">
    <citation type="submission" date="2021-01" db="UniProtKB">
        <authorList>
            <consortium name="EnsemblMetazoa"/>
        </authorList>
    </citation>
    <scope>IDENTIFICATION</scope>
</reference>
<comment type="similarity">
    <text evidence="3">Belongs to the protein kinase superfamily. AGC Ser/Thr protein kinase family. PKC subfamily.</text>
</comment>
<dbReference type="PROSITE" id="PS50011">
    <property type="entry name" value="PROTEIN_KINASE_DOM"/>
    <property type="match status" value="1"/>
</dbReference>
<evidence type="ECO:0000256" key="10">
    <source>
        <dbReference type="ARBA" id="ARBA00022741"/>
    </source>
</evidence>
<sequence>MDLNGGLGGTKQRTPLRQSAAVPFLASYFIPSLQLFPASLRVDVTVPPLLQQPLNSRADNEKKERKKEGQFWTYWSQVKWKGKETGSLIQDWNSMSSTGGGLPGGGGGSGGSAVIGVTCQELAHKYGIDPLTLNERGELQLTLEQMKTQVKEEIRKELKIKEGAENLRKATTDRKSLAHVNSLVKLSNSKLSRLLDHLNQLDADILVSAGSQISSNLPHSQMQHRDDSPPARVGGSAAEGGGMGGPSASNECCGTTLEKQLGIEMKVKEGAENMIRMYSAIKDKKMLGEAEQLLQDSKAKIDYIKMMIAKLVQTGQRSETTSQAELRYHELRHRYKVERAVMEGAKNVIRSCLDKKVMNEAQASLVESSQKIDLIRAALDRLEATAERASLASTAPNTGSGGIEGSSEPQSPTSAASVASGSSFSLAGSAGLALPKAAAVTGQLQVRLMGCQNLLVDVPGRLPPVQPHPSSRLPRSSRSYEIKGDLSNEIYAILKLDNIVVGQTAAKPCSQQAWDQRFQIELEKSRELELQVLWKDWRGMCGLKFVRLEEFVGEDRHGMAIELEPQGVIFAEIRFINPMISRQAKLKRQKHLFRDKATPRPNQLNIDIVTWIRWRKKSQQNNQSMNGASLGPTRGRGAAGILGAVQSALPNSASQESVSTPSSSGGSSHEPSPQPIIDLAGSVESLCTDDNIHHNNNNIHVGPREKSGSTDSGEKLSIRSLSNTSLEPGQPVIGIVSSGSAPVTPPVLPTAAPPPVPTSAVQLLQLKDFQMLKVLGRGHFGKVILSRHQSSSEYFAIKALKKADILARDELESLLAEKRIFQVANATKHPFLINLHACFQTPEHVCFVMEYACGGDLMMHIHTDIFNEPRAVFYAACVVLGLEYLHDNKIIYRDLKLDNLLLDKDGYVKIADFGLCKEGMGFGDKTGTFCGTPEFLAPEVLTESAYTRAVDWWGLGVLIFEMLVGESPFPGDDEEEVFDSIVHDEVRYPRFLSIEAIAIMRRLLRKNPERRLGATEKDASDVKKQAFFRNINWEDLLAKRTKPPFVPTVRNMEDVSNFDTEFTSEKPILTPPKENRNALTQKDQRQFDNFTFMGDWC</sequence>
<evidence type="ECO:0000256" key="9">
    <source>
        <dbReference type="ARBA" id="ARBA00022737"/>
    </source>
</evidence>
<dbReference type="GeneID" id="111250117"/>
<evidence type="ECO:0000259" key="21">
    <source>
        <dbReference type="PROSITE" id="PS51285"/>
    </source>
</evidence>
<dbReference type="EnsemblMetazoa" id="XM_022805231">
    <property type="protein sequence ID" value="XP_022660966"/>
    <property type="gene ID" value="LOC111250117"/>
</dbReference>
<evidence type="ECO:0000256" key="4">
    <source>
        <dbReference type="ARBA" id="ARBA00012429"/>
    </source>
</evidence>
<dbReference type="OrthoDB" id="63267at2759"/>
<name>A0A7M7K5M6_VARDE</name>
<dbReference type="EnsemblMetazoa" id="XM_022804895">
    <property type="protein sequence ID" value="XP_022660630"/>
    <property type="gene ID" value="LOC111250117"/>
</dbReference>
<dbReference type="EnsemblMetazoa" id="XM_022805155">
    <property type="protein sequence ID" value="XP_022660890"/>
    <property type="gene ID" value="LOC111250117"/>
</dbReference>
<dbReference type="InterPro" id="IPR036274">
    <property type="entry name" value="HR1_rpt_sf"/>
</dbReference>
<dbReference type="GO" id="GO:0031267">
    <property type="term" value="F:small GTPase binding"/>
    <property type="evidence" value="ECO:0007669"/>
    <property type="project" value="InterPro"/>
</dbReference>
<dbReference type="EnsemblMetazoa" id="XM_022804985">
    <property type="protein sequence ID" value="XP_022660720"/>
    <property type="gene ID" value="LOC111250117"/>
</dbReference>
<feature type="binding site" evidence="18">
    <location>
        <position position="798"/>
    </location>
    <ligand>
        <name>ATP</name>
        <dbReference type="ChEBI" id="CHEBI:30616"/>
    </ligand>
</feature>
<evidence type="ECO:0000256" key="15">
    <source>
        <dbReference type="ARBA" id="ARBA00047272"/>
    </source>
</evidence>
<dbReference type="InterPro" id="IPR011009">
    <property type="entry name" value="Kinase-like_dom_sf"/>
</dbReference>
<dbReference type="Pfam" id="PF00433">
    <property type="entry name" value="Pkinase_C"/>
    <property type="match status" value="1"/>
</dbReference>
<dbReference type="PROSITE" id="PS00107">
    <property type="entry name" value="PROTEIN_KINASE_ATP"/>
    <property type="match status" value="1"/>
</dbReference>
<evidence type="ECO:0000259" key="20">
    <source>
        <dbReference type="PROSITE" id="PS50011"/>
    </source>
</evidence>
<dbReference type="InterPro" id="IPR017441">
    <property type="entry name" value="Protein_kinase_ATP_BS"/>
</dbReference>
<dbReference type="Gene3D" id="1.10.510.10">
    <property type="entry name" value="Transferase(Phosphotransferase) domain 1"/>
    <property type="match status" value="1"/>
</dbReference>
<evidence type="ECO:0000256" key="5">
    <source>
        <dbReference type="ARBA" id="ARBA00022490"/>
    </source>
</evidence>
<proteinExistence type="inferred from homology"/>
<dbReference type="GO" id="GO:0004697">
    <property type="term" value="F:diacylglycerol-dependent serine/threonine kinase activity"/>
    <property type="evidence" value="ECO:0007669"/>
    <property type="project" value="UniProtKB-EC"/>
</dbReference>
<dbReference type="Gene3D" id="3.30.200.20">
    <property type="entry name" value="Phosphorylase Kinase, domain 1"/>
    <property type="match status" value="1"/>
</dbReference>
<comment type="catalytic activity">
    <reaction evidence="15">
        <text>L-threonyl-[protein] + ATP = O-phospho-L-threonyl-[protein] + ADP + H(+)</text>
        <dbReference type="Rhea" id="RHEA:46608"/>
        <dbReference type="Rhea" id="RHEA-COMP:11060"/>
        <dbReference type="Rhea" id="RHEA-COMP:11605"/>
        <dbReference type="ChEBI" id="CHEBI:15378"/>
        <dbReference type="ChEBI" id="CHEBI:30013"/>
        <dbReference type="ChEBI" id="CHEBI:30616"/>
        <dbReference type="ChEBI" id="CHEBI:61977"/>
        <dbReference type="ChEBI" id="CHEBI:456216"/>
        <dbReference type="EC" id="2.7.11.13"/>
    </reaction>
</comment>
<dbReference type="OMA" id="ECIPEIA"/>
<accession>A0A7M7K5M6</accession>
<dbReference type="InterPro" id="IPR011072">
    <property type="entry name" value="HR1_rho-bd"/>
</dbReference>
<dbReference type="InterPro" id="IPR017892">
    <property type="entry name" value="Pkinase_C"/>
</dbReference>
<dbReference type="SMART" id="SM00220">
    <property type="entry name" value="S_TKc"/>
    <property type="match status" value="1"/>
</dbReference>
<dbReference type="InterPro" id="IPR037313">
    <property type="entry name" value="PKN_HR1_1"/>
</dbReference>
<evidence type="ECO:0000313" key="24">
    <source>
        <dbReference type="Proteomes" id="UP000594260"/>
    </source>
</evidence>
<dbReference type="GO" id="GO:0005524">
    <property type="term" value="F:ATP binding"/>
    <property type="evidence" value="ECO:0007669"/>
    <property type="project" value="UniProtKB-UniRule"/>
</dbReference>
<evidence type="ECO:0000256" key="16">
    <source>
        <dbReference type="ARBA" id="ARBA00047470"/>
    </source>
</evidence>
<dbReference type="KEGG" id="vde:111250117"/>
<keyword evidence="6" id="KW-0723">Serine/threonine-protein kinase</keyword>
<keyword evidence="10 18" id="KW-0547">Nucleotide-binding</keyword>
<keyword evidence="12 18" id="KW-0067">ATP-binding</keyword>
<evidence type="ECO:0000256" key="1">
    <source>
        <dbReference type="ARBA" id="ARBA00004123"/>
    </source>
</evidence>
<feature type="domain" description="REM-1" evidence="22">
    <location>
        <begin position="129"/>
        <end position="207"/>
    </location>
</feature>
<dbReference type="Pfam" id="PF00069">
    <property type="entry name" value="Pkinase"/>
    <property type="match status" value="1"/>
</dbReference>
<feature type="compositionally biased region" description="Basic and acidic residues" evidence="19">
    <location>
        <begin position="702"/>
        <end position="715"/>
    </location>
</feature>
<feature type="region of interest" description="Disordered" evidence="19">
    <location>
        <begin position="389"/>
        <end position="419"/>
    </location>
</feature>
<feature type="region of interest" description="Disordered" evidence="19">
    <location>
        <begin position="650"/>
        <end position="715"/>
    </location>
</feature>
<dbReference type="InterPro" id="IPR008271">
    <property type="entry name" value="Ser/Thr_kinase_AS"/>
</dbReference>
<dbReference type="SUPFAM" id="SSF46585">
    <property type="entry name" value="HR1 repeat"/>
    <property type="match status" value="3"/>
</dbReference>
<dbReference type="CTD" id="35950"/>
<dbReference type="InterPro" id="IPR000719">
    <property type="entry name" value="Prot_kinase_dom"/>
</dbReference>
<evidence type="ECO:0000256" key="7">
    <source>
        <dbReference type="ARBA" id="ARBA00022553"/>
    </source>
</evidence>
<dbReference type="FunCoup" id="A0A7M7K5M6">
    <property type="interactions" value="1125"/>
</dbReference>
<evidence type="ECO:0000256" key="18">
    <source>
        <dbReference type="PROSITE-ProRule" id="PRU10141"/>
    </source>
</evidence>
<evidence type="ECO:0000256" key="2">
    <source>
        <dbReference type="ARBA" id="ARBA00004496"/>
    </source>
</evidence>
<keyword evidence="14" id="KW-0539">Nucleus</keyword>
<feature type="domain" description="Protein kinase" evidence="20">
    <location>
        <begin position="769"/>
        <end position="1028"/>
    </location>
</feature>
<dbReference type="RefSeq" id="XP_022660966.1">
    <property type="nucleotide sequence ID" value="XM_022805231.1"/>
</dbReference>
<dbReference type="FunFam" id="3.30.200.20:FF:000058">
    <property type="entry name" value="Putative serine/threonine-protein kinase N2"/>
    <property type="match status" value="1"/>
</dbReference>
<feature type="domain" description="AGC-kinase C-terminal" evidence="21">
    <location>
        <begin position="1029"/>
        <end position="1097"/>
    </location>
</feature>
<evidence type="ECO:0000256" key="13">
    <source>
        <dbReference type="ARBA" id="ARBA00023054"/>
    </source>
</evidence>
<dbReference type="SMART" id="SM00133">
    <property type="entry name" value="S_TK_X"/>
    <property type="match status" value="1"/>
</dbReference>
<keyword evidence="8" id="KW-0808">Transferase</keyword>
<evidence type="ECO:0000256" key="12">
    <source>
        <dbReference type="ARBA" id="ARBA00022840"/>
    </source>
</evidence>
<dbReference type="CDD" id="cd05589">
    <property type="entry name" value="STKc_PKN"/>
    <property type="match status" value="1"/>
</dbReference>
<feature type="region of interest" description="Disordered" evidence="19">
    <location>
        <begin position="216"/>
        <end position="251"/>
    </location>
</feature>
<dbReference type="SMART" id="SM00742">
    <property type="entry name" value="Hr1"/>
    <property type="match status" value="3"/>
</dbReference>
<evidence type="ECO:0000256" key="6">
    <source>
        <dbReference type="ARBA" id="ARBA00022527"/>
    </source>
</evidence>
<keyword evidence="9" id="KW-0677">Repeat</keyword>
<evidence type="ECO:0000313" key="23">
    <source>
        <dbReference type="EnsemblMetazoa" id="XP_022660805"/>
    </source>
</evidence>
<dbReference type="PROSITE" id="PS51860">
    <property type="entry name" value="REM_1"/>
    <property type="match status" value="2"/>
</dbReference>
<evidence type="ECO:0000256" key="14">
    <source>
        <dbReference type="ARBA" id="ARBA00023242"/>
    </source>
</evidence>
<dbReference type="EnsemblMetazoa" id="XM_022805070">
    <property type="protein sequence ID" value="XP_022660805"/>
    <property type="gene ID" value="LOC111250117"/>
</dbReference>
<feature type="domain" description="REM-1" evidence="22">
    <location>
        <begin position="237"/>
        <end position="317"/>
    </location>
</feature>
<evidence type="ECO:0000256" key="11">
    <source>
        <dbReference type="ARBA" id="ARBA00022777"/>
    </source>
</evidence>
<protein>
    <recommendedName>
        <fullName evidence="4">protein kinase C</fullName>
        <ecNumber evidence="4">2.7.11.13</ecNumber>
    </recommendedName>
</protein>
<dbReference type="Proteomes" id="UP000594260">
    <property type="component" value="Unplaced"/>
</dbReference>
<evidence type="ECO:0000256" key="8">
    <source>
        <dbReference type="ARBA" id="ARBA00022679"/>
    </source>
</evidence>
<keyword evidence="7" id="KW-0597">Phosphoprotein</keyword>
<dbReference type="InterPro" id="IPR035892">
    <property type="entry name" value="C2_domain_sf"/>
</dbReference>
<dbReference type="Pfam" id="PF02185">
    <property type="entry name" value="HR1"/>
    <property type="match status" value="3"/>
</dbReference>
<dbReference type="CDD" id="cd11623">
    <property type="entry name" value="HR1_PKN_2"/>
    <property type="match status" value="1"/>
</dbReference>
<dbReference type="GO" id="GO:0005737">
    <property type="term" value="C:cytoplasm"/>
    <property type="evidence" value="ECO:0007669"/>
    <property type="project" value="UniProtKB-SubCell"/>
</dbReference>
<evidence type="ECO:0000256" key="17">
    <source>
        <dbReference type="PROSITE-ProRule" id="PRU01207"/>
    </source>
</evidence>